<protein>
    <submittedName>
        <fullName evidence="1">Uncharacterized protein</fullName>
    </submittedName>
</protein>
<evidence type="ECO:0000313" key="1">
    <source>
        <dbReference type="EMBL" id="THH21116.1"/>
    </source>
</evidence>
<comment type="caution">
    <text evidence="1">The sequence shown here is derived from an EMBL/GenBank/DDBJ whole genome shotgun (WGS) entry which is preliminary data.</text>
</comment>
<dbReference type="Proteomes" id="UP000308730">
    <property type="component" value="Unassembled WGS sequence"/>
</dbReference>
<accession>A0A4S4M754</accession>
<dbReference type="EMBL" id="SGPM01000464">
    <property type="protein sequence ID" value="THH21116.1"/>
    <property type="molecule type" value="Genomic_DNA"/>
</dbReference>
<reference evidence="1 2" key="1">
    <citation type="submission" date="2019-02" db="EMBL/GenBank/DDBJ databases">
        <title>Genome sequencing of the rare red list fungi Antrodiella citrinella (Flaviporus citrinellus).</title>
        <authorList>
            <person name="Buettner E."/>
            <person name="Kellner H."/>
        </authorList>
    </citation>
    <scope>NUCLEOTIDE SEQUENCE [LARGE SCALE GENOMIC DNA]</scope>
    <source>
        <strain evidence="1 2">DSM 108506</strain>
    </source>
</reference>
<keyword evidence="2" id="KW-1185">Reference proteome</keyword>
<evidence type="ECO:0000313" key="2">
    <source>
        <dbReference type="Proteomes" id="UP000308730"/>
    </source>
</evidence>
<proteinExistence type="predicted"/>
<gene>
    <name evidence="1" type="ORF">EUX98_g8454</name>
</gene>
<name>A0A4S4M754_9APHY</name>
<sequence length="180" mass="19331">METTPATQIVPTSQPGIELQFTDFTDPFVGQRRSCPSPAPEPARNPLKAQAKMIGSLMTTSQAAGLDTEMTAMMNESAPRMEVDNPTAHQVEALPTRRDEKLAEAKAISLNAWAKPITDAKKVVICHFPTELDGGGACFVQESQVIKDAFPEGFAANGLQSLNCVVDTRLAKDGALTLIF</sequence>
<dbReference type="AlphaFoldDB" id="A0A4S4M754"/>
<organism evidence="1 2">
    <name type="scientific">Antrodiella citrinella</name>
    <dbReference type="NCBI Taxonomy" id="2447956"/>
    <lineage>
        <taxon>Eukaryota</taxon>
        <taxon>Fungi</taxon>
        <taxon>Dikarya</taxon>
        <taxon>Basidiomycota</taxon>
        <taxon>Agaricomycotina</taxon>
        <taxon>Agaricomycetes</taxon>
        <taxon>Polyporales</taxon>
        <taxon>Steccherinaceae</taxon>
        <taxon>Antrodiella</taxon>
    </lineage>
</organism>